<reference evidence="3" key="1">
    <citation type="journal article" date="2020" name="mSystems">
        <title>Genome- and Community-Level Interaction Insights into Carbon Utilization and Element Cycling Functions of Hydrothermarchaeota in Hydrothermal Sediment.</title>
        <authorList>
            <person name="Zhou Z."/>
            <person name="Liu Y."/>
            <person name="Xu W."/>
            <person name="Pan J."/>
            <person name="Luo Z.H."/>
            <person name="Li M."/>
        </authorList>
    </citation>
    <scope>NUCLEOTIDE SEQUENCE [LARGE SCALE GENOMIC DNA]</scope>
    <source>
        <strain evidence="3">SpSt-902</strain>
    </source>
</reference>
<dbReference type="InterPro" id="IPR010982">
    <property type="entry name" value="Lambda_DNA-bd_dom_sf"/>
</dbReference>
<comment type="caution">
    <text evidence="3">The sequence shown here is derived from an EMBL/GenBank/DDBJ whole genome shotgun (WGS) entry which is preliminary data.</text>
</comment>
<dbReference type="EMBL" id="DTMM01000004">
    <property type="protein sequence ID" value="HFT92365.1"/>
    <property type="molecule type" value="Genomic_DNA"/>
</dbReference>
<accession>A0A7C3LQP7</accession>
<dbReference type="Pfam" id="PF13413">
    <property type="entry name" value="HTH_25"/>
    <property type="match status" value="1"/>
</dbReference>
<name>A0A7C3LQP7_9BACT</name>
<dbReference type="PANTHER" id="PTHR34475">
    <property type="match status" value="1"/>
</dbReference>
<evidence type="ECO:0000256" key="2">
    <source>
        <dbReference type="SAM" id="Phobius"/>
    </source>
</evidence>
<feature type="transmembrane region" description="Helical" evidence="2">
    <location>
        <begin position="135"/>
        <end position="154"/>
    </location>
</feature>
<organism evidence="3">
    <name type="scientific">Leptospirillum ferriphilum</name>
    <dbReference type="NCBI Taxonomy" id="178606"/>
    <lineage>
        <taxon>Bacteria</taxon>
        <taxon>Pseudomonadati</taxon>
        <taxon>Nitrospirota</taxon>
        <taxon>Nitrospiria</taxon>
        <taxon>Nitrospirales</taxon>
        <taxon>Nitrospiraceae</taxon>
        <taxon>Leptospirillum</taxon>
    </lineage>
</organism>
<feature type="region of interest" description="Disordered" evidence="1">
    <location>
        <begin position="1"/>
        <end position="21"/>
    </location>
</feature>
<dbReference type="Gene3D" id="1.10.260.40">
    <property type="entry name" value="lambda repressor-like DNA-binding domains"/>
    <property type="match status" value="1"/>
</dbReference>
<feature type="compositionally biased region" description="Polar residues" evidence="1">
    <location>
        <begin position="335"/>
        <end position="345"/>
    </location>
</feature>
<feature type="compositionally biased region" description="Basic and acidic residues" evidence="1">
    <location>
        <begin position="1"/>
        <end position="20"/>
    </location>
</feature>
<protein>
    <recommendedName>
        <fullName evidence="4">DUF4115 domain-containing protein</fullName>
    </recommendedName>
</protein>
<dbReference type="InterPro" id="IPR050400">
    <property type="entry name" value="Bact_Cytoskel_RodZ"/>
</dbReference>
<proteinExistence type="predicted"/>
<evidence type="ECO:0000256" key="1">
    <source>
        <dbReference type="SAM" id="MobiDB-lite"/>
    </source>
</evidence>
<feature type="compositionally biased region" description="Low complexity" evidence="1">
    <location>
        <begin position="177"/>
        <end position="191"/>
    </location>
</feature>
<sequence length="345" mass="37485">MSEEEFQRESEEDGLKEKIESSGAKTIGEFLLYEREKQGLSLDDIDEISRIGPRWLEAIDKGEWSAYPSLIYAKGHIRGYAGVLKLDGSRIISYFEQELKNAFPDETFHIHPVKNINQIYQPTSMANRGSNRYKYLLLGILGVLFISLIISKVVHRNTGIPVSAVPQALPTIPPATTPVIPTPDIHSSVPPSSTPPSPLEPQSVSPPSVSPSGEMPGQKTKGDSNSHPASAQGPKNTASLSRATTGKNRQFSPAAENLLKVEAVRDTWVGVQVDGRKKVEIPLDKGQWRIFHGGTFRVSTDDGGSLVLYLNKGKLGKAGPDDQPVVGKLIGTPESGKNSSLKTSR</sequence>
<feature type="region of interest" description="Disordered" evidence="1">
    <location>
        <begin position="320"/>
        <end position="345"/>
    </location>
</feature>
<gene>
    <name evidence="3" type="ORF">ENX03_00215</name>
</gene>
<evidence type="ECO:0008006" key="4">
    <source>
        <dbReference type="Google" id="ProtNLM"/>
    </source>
</evidence>
<evidence type="ECO:0000313" key="3">
    <source>
        <dbReference type="EMBL" id="HFT92365.1"/>
    </source>
</evidence>
<feature type="region of interest" description="Disordered" evidence="1">
    <location>
        <begin position="165"/>
        <end position="251"/>
    </location>
</feature>
<dbReference type="AlphaFoldDB" id="A0A7C3LQP7"/>
<feature type="compositionally biased region" description="Low complexity" evidence="1">
    <location>
        <begin position="200"/>
        <end position="212"/>
    </location>
</feature>
<keyword evidence="2" id="KW-0812">Transmembrane</keyword>
<dbReference type="PANTHER" id="PTHR34475:SF1">
    <property type="entry name" value="CYTOSKELETON PROTEIN RODZ"/>
    <property type="match status" value="1"/>
</dbReference>
<feature type="compositionally biased region" description="Polar residues" evidence="1">
    <location>
        <begin position="223"/>
        <end position="251"/>
    </location>
</feature>
<keyword evidence="2" id="KW-0472">Membrane</keyword>
<dbReference type="GO" id="GO:0003677">
    <property type="term" value="F:DNA binding"/>
    <property type="evidence" value="ECO:0007669"/>
    <property type="project" value="InterPro"/>
</dbReference>
<keyword evidence="2" id="KW-1133">Transmembrane helix</keyword>